<keyword evidence="3" id="KW-0808">Transferase</keyword>
<keyword evidence="6" id="KW-0067">ATP-binding</keyword>
<dbReference type="EMBL" id="CAWUFR010000597">
    <property type="protein sequence ID" value="CAK6979605.1"/>
    <property type="molecule type" value="Genomic_DNA"/>
</dbReference>
<dbReference type="PANTHER" id="PTHR24346">
    <property type="entry name" value="MAP/MICROTUBULE AFFINITY-REGULATING KINASE"/>
    <property type="match status" value="1"/>
</dbReference>
<evidence type="ECO:0000256" key="5">
    <source>
        <dbReference type="ARBA" id="ARBA00022777"/>
    </source>
</evidence>
<feature type="transmembrane region" description="Helical" evidence="7">
    <location>
        <begin position="89"/>
        <end position="108"/>
    </location>
</feature>
<reference evidence="9 10" key="1">
    <citation type="submission" date="2024-01" db="EMBL/GenBank/DDBJ databases">
        <authorList>
            <person name="Alioto T."/>
            <person name="Alioto T."/>
            <person name="Gomez Garrido J."/>
        </authorList>
    </citation>
    <scope>NUCLEOTIDE SEQUENCE [LARGE SCALE GENOMIC DNA]</scope>
</reference>
<sequence length="145" mass="16516">MLGLFSRLQGEKYDGRKADAWSCGVILFALLVGALPFDDDNLRNLLEKVKLGVFHMPHFIPPDCQNLLRGMIEVDATKRFTLEQIQKHTWYITAILTFAAVILAAYNAMQSKVPPSKKCNYWNVHIRAQPERSCQVEPVSVLQEK</sequence>
<feature type="domain" description="Protein kinase" evidence="8">
    <location>
        <begin position="1"/>
        <end position="91"/>
    </location>
</feature>
<keyword evidence="10" id="KW-1185">Reference proteome</keyword>
<dbReference type="GO" id="GO:0004674">
    <property type="term" value="F:protein serine/threonine kinase activity"/>
    <property type="evidence" value="ECO:0007669"/>
    <property type="project" value="UniProtKB-KW"/>
</dbReference>
<gene>
    <name evidence="9" type="ORF">FSCOSCO3_A025846</name>
</gene>
<comment type="caution">
    <text evidence="9">The sequence shown here is derived from an EMBL/GenBank/DDBJ whole genome shotgun (WGS) entry which is preliminary data.</text>
</comment>
<protein>
    <recommendedName>
        <fullName evidence="1">non-specific serine/threonine protein kinase</fullName>
        <ecNumber evidence="1">2.7.11.1</ecNumber>
    </recommendedName>
</protein>
<organism evidence="9 10">
    <name type="scientific">Scomber scombrus</name>
    <name type="common">Atlantic mackerel</name>
    <name type="synonym">Scomber vernalis</name>
    <dbReference type="NCBI Taxonomy" id="13677"/>
    <lineage>
        <taxon>Eukaryota</taxon>
        <taxon>Metazoa</taxon>
        <taxon>Chordata</taxon>
        <taxon>Craniata</taxon>
        <taxon>Vertebrata</taxon>
        <taxon>Euteleostomi</taxon>
        <taxon>Actinopterygii</taxon>
        <taxon>Neopterygii</taxon>
        <taxon>Teleostei</taxon>
        <taxon>Neoteleostei</taxon>
        <taxon>Acanthomorphata</taxon>
        <taxon>Pelagiaria</taxon>
        <taxon>Scombriformes</taxon>
        <taxon>Scombridae</taxon>
        <taxon>Scomber</taxon>
    </lineage>
</organism>
<dbReference type="AlphaFoldDB" id="A0AAV1Q7T2"/>
<keyword evidence="5 9" id="KW-0418">Kinase</keyword>
<evidence type="ECO:0000256" key="4">
    <source>
        <dbReference type="ARBA" id="ARBA00022741"/>
    </source>
</evidence>
<evidence type="ECO:0000256" key="3">
    <source>
        <dbReference type="ARBA" id="ARBA00022679"/>
    </source>
</evidence>
<keyword evidence="7" id="KW-1133">Transmembrane helix</keyword>
<evidence type="ECO:0000313" key="10">
    <source>
        <dbReference type="Proteomes" id="UP001314229"/>
    </source>
</evidence>
<dbReference type="EC" id="2.7.11.1" evidence="1"/>
<dbReference type="InterPro" id="IPR011009">
    <property type="entry name" value="Kinase-like_dom_sf"/>
</dbReference>
<dbReference type="SUPFAM" id="SSF56112">
    <property type="entry name" value="Protein kinase-like (PK-like)"/>
    <property type="match status" value="1"/>
</dbReference>
<evidence type="ECO:0000313" key="9">
    <source>
        <dbReference type="EMBL" id="CAK6979605.1"/>
    </source>
</evidence>
<keyword evidence="7" id="KW-0812">Transmembrane</keyword>
<dbReference type="Pfam" id="PF00069">
    <property type="entry name" value="Pkinase"/>
    <property type="match status" value="1"/>
</dbReference>
<keyword evidence="7" id="KW-0472">Membrane</keyword>
<keyword evidence="4" id="KW-0547">Nucleotide-binding</keyword>
<dbReference type="InterPro" id="IPR000719">
    <property type="entry name" value="Prot_kinase_dom"/>
</dbReference>
<evidence type="ECO:0000256" key="1">
    <source>
        <dbReference type="ARBA" id="ARBA00012513"/>
    </source>
</evidence>
<dbReference type="PANTHER" id="PTHR24346:SF108">
    <property type="entry name" value="BR SERINE_THREONINE KINASE 1"/>
    <property type="match status" value="1"/>
</dbReference>
<evidence type="ECO:0000259" key="8">
    <source>
        <dbReference type="PROSITE" id="PS50011"/>
    </source>
</evidence>
<dbReference type="PROSITE" id="PS50011">
    <property type="entry name" value="PROTEIN_KINASE_DOM"/>
    <property type="match status" value="1"/>
</dbReference>
<dbReference type="GO" id="GO:0035556">
    <property type="term" value="P:intracellular signal transduction"/>
    <property type="evidence" value="ECO:0007669"/>
    <property type="project" value="TreeGrafter"/>
</dbReference>
<proteinExistence type="predicted"/>
<feature type="transmembrane region" description="Helical" evidence="7">
    <location>
        <begin position="20"/>
        <end position="37"/>
    </location>
</feature>
<dbReference type="GO" id="GO:0005737">
    <property type="term" value="C:cytoplasm"/>
    <property type="evidence" value="ECO:0007669"/>
    <property type="project" value="TreeGrafter"/>
</dbReference>
<dbReference type="Gene3D" id="1.10.510.10">
    <property type="entry name" value="Transferase(Phosphotransferase) domain 1"/>
    <property type="match status" value="1"/>
</dbReference>
<dbReference type="Proteomes" id="UP001314229">
    <property type="component" value="Unassembled WGS sequence"/>
</dbReference>
<evidence type="ECO:0000256" key="7">
    <source>
        <dbReference type="SAM" id="Phobius"/>
    </source>
</evidence>
<evidence type="ECO:0000256" key="2">
    <source>
        <dbReference type="ARBA" id="ARBA00022527"/>
    </source>
</evidence>
<evidence type="ECO:0000256" key="6">
    <source>
        <dbReference type="ARBA" id="ARBA00022840"/>
    </source>
</evidence>
<name>A0AAV1Q7T2_SCOSC</name>
<accession>A0AAV1Q7T2</accession>
<keyword evidence="2" id="KW-0723">Serine/threonine-protein kinase</keyword>
<dbReference type="GO" id="GO:0005524">
    <property type="term" value="F:ATP binding"/>
    <property type="evidence" value="ECO:0007669"/>
    <property type="project" value="UniProtKB-KW"/>
</dbReference>